<keyword evidence="7" id="KW-0902">Two-component regulatory system</keyword>
<dbReference type="InterPro" id="IPR001789">
    <property type="entry name" value="Sig_transdc_resp-reg_receiver"/>
</dbReference>
<dbReference type="AlphaFoldDB" id="A0A2W5DQI6"/>
<dbReference type="CDD" id="cd17546">
    <property type="entry name" value="REC_hyHK_CKI1_RcsC-like"/>
    <property type="match status" value="1"/>
</dbReference>
<feature type="transmembrane region" description="Helical" evidence="12">
    <location>
        <begin position="163"/>
        <end position="184"/>
    </location>
</feature>
<keyword evidence="12" id="KW-0472">Membrane</keyword>
<keyword evidence="5" id="KW-0732">Signal</keyword>
<dbReference type="PROSITE" id="PS50110">
    <property type="entry name" value="RESPONSE_REGULATORY"/>
    <property type="match status" value="1"/>
</dbReference>
<dbReference type="SUPFAM" id="SSF55785">
    <property type="entry name" value="PYP-like sensor domain (PAS domain)"/>
    <property type="match status" value="2"/>
</dbReference>
<dbReference type="PROSITE" id="PS50109">
    <property type="entry name" value="HIS_KIN"/>
    <property type="match status" value="1"/>
</dbReference>
<feature type="transmembrane region" description="Helical" evidence="12">
    <location>
        <begin position="12"/>
        <end position="40"/>
    </location>
</feature>
<dbReference type="Pfam" id="PF13426">
    <property type="entry name" value="PAS_9"/>
    <property type="match status" value="1"/>
</dbReference>
<evidence type="ECO:0000259" key="15">
    <source>
        <dbReference type="PROSITE" id="PS50112"/>
    </source>
</evidence>
<dbReference type="SMART" id="SM00388">
    <property type="entry name" value="HisKA"/>
    <property type="match status" value="1"/>
</dbReference>
<dbReference type="InterPro" id="IPR036097">
    <property type="entry name" value="HisK_dim/P_sf"/>
</dbReference>
<dbReference type="InterPro" id="IPR004358">
    <property type="entry name" value="Sig_transdc_His_kin-like_C"/>
</dbReference>
<dbReference type="InterPro" id="IPR013655">
    <property type="entry name" value="PAS_fold_3"/>
</dbReference>
<dbReference type="SUPFAM" id="SSF47384">
    <property type="entry name" value="Homodimeric domain of signal transducing histidine kinase"/>
    <property type="match status" value="1"/>
</dbReference>
<evidence type="ECO:0000259" key="16">
    <source>
        <dbReference type="PROSITE" id="PS50113"/>
    </source>
</evidence>
<dbReference type="PRINTS" id="PR00344">
    <property type="entry name" value="BCTRLSENSOR"/>
</dbReference>
<evidence type="ECO:0000313" key="18">
    <source>
        <dbReference type="Proteomes" id="UP000249633"/>
    </source>
</evidence>
<feature type="modified residue" description="4-aspartylphosphate" evidence="11">
    <location>
        <position position="867"/>
    </location>
</feature>
<keyword evidence="12" id="KW-0812">Transmembrane</keyword>
<evidence type="ECO:0000256" key="6">
    <source>
        <dbReference type="ARBA" id="ARBA00022777"/>
    </source>
</evidence>
<accession>A0A2W5DQI6</accession>
<organism evidence="17 18">
    <name type="scientific">Roseateles depolymerans</name>
    <dbReference type="NCBI Taxonomy" id="76731"/>
    <lineage>
        <taxon>Bacteria</taxon>
        <taxon>Pseudomonadati</taxon>
        <taxon>Pseudomonadota</taxon>
        <taxon>Betaproteobacteria</taxon>
        <taxon>Burkholderiales</taxon>
        <taxon>Sphaerotilaceae</taxon>
        <taxon>Roseateles</taxon>
    </lineage>
</organism>
<dbReference type="PANTHER" id="PTHR43047:SF64">
    <property type="entry name" value="HISTIDINE KINASE CONTAINING CHEY-HOMOLOGOUS RECEIVER DOMAIN AND PAS DOMAIN-RELATED"/>
    <property type="match status" value="1"/>
</dbReference>
<keyword evidence="6" id="KW-0418">Kinase</keyword>
<dbReference type="EC" id="2.7.13.3" evidence="2"/>
<dbReference type="Pfam" id="PF00072">
    <property type="entry name" value="Response_reg"/>
    <property type="match status" value="1"/>
</dbReference>
<dbReference type="InterPro" id="IPR003594">
    <property type="entry name" value="HATPase_dom"/>
</dbReference>
<feature type="domain" description="PAC" evidence="16">
    <location>
        <begin position="266"/>
        <end position="319"/>
    </location>
</feature>
<dbReference type="Gene3D" id="1.10.287.130">
    <property type="match status" value="1"/>
</dbReference>
<dbReference type="SMART" id="SM00091">
    <property type="entry name" value="PAS"/>
    <property type="match status" value="3"/>
</dbReference>
<dbReference type="SUPFAM" id="SSF55874">
    <property type="entry name" value="ATPase domain of HSP90 chaperone/DNA topoisomerase II/histidine kinase"/>
    <property type="match status" value="1"/>
</dbReference>
<evidence type="ECO:0000256" key="4">
    <source>
        <dbReference type="ARBA" id="ARBA00022679"/>
    </source>
</evidence>
<dbReference type="InterPro" id="IPR035965">
    <property type="entry name" value="PAS-like_dom_sf"/>
</dbReference>
<evidence type="ECO:0000259" key="13">
    <source>
        <dbReference type="PROSITE" id="PS50109"/>
    </source>
</evidence>
<feature type="domain" description="Histidine kinase" evidence="13">
    <location>
        <begin position="575"/>
        <end position="793"/>
    </location>
</feature>
<sequence>MVSRQPEPDQARAALLALAARALSGMVLGVGALMLLAWLVELPGVMHSQFTGYRGDMGVALLVLGAATELLRRHGQPMAAALLAMVGTMGSLVFMAYISGTGVHAVALAAGALLVTVAGGVAGSGAAALLTLLYIASVLLLAMLERQGLLPQGGAMPSVNDRVIVHVLVALSALIGALLLHRILGTALRRAMNEEQRLARLVQAAHNWDWEADAQFRFTHLSDQFEALTGLSREEFLRLGQPGGPQIVEDADYPALMEDIRALRPYRDHINCFRSVDGQLSWALSSGEPVFDEDGQHTGWRGVSHNITAERVAQQRHRRTADMLDRLMRASPDAICVARLEDGRIVYANAGFLQLVDRMEAEVLQHNAFELGLWNELGDARRLRAALAGVGIVRDYRSALQLRDGQWRDVLLSAASFDWDGEPVAVTLVRDITDLELARIEGDAILEHAGVGIALTRGGQFERVNRRWREIFGGTEPRLAEPGEALPATQDIASAAQAFEREVLCGDGRRITVQFNARGLPATLAASLAHGRSTGEATLWVADDVTLRRRQERELQAAKQQAEAASHAKSAFLATMSHEIRTPLNGVLGLARLLRQTGADDPRLPQYLEHLVGAAESLNEIVSNVLDLSKIEAGHLQLERTEFDLHALAHAGFEGCAALGRERGLDMRLEIAPELPRQVLGDPLRVRQILANFLVNALKFTERGHILLQLAPAGPGRVRLAVEDSGIGVPLALQDRLFQPFAQADDSTTRRFGGTGLGLAICRELAARMNGRVGLQSDGHSGSVFWAELALPAARAPAAAPMSAPPPPRYPLAGQRLLVAEDNAVNRLIITALLQRLGAEVVEAEDGQQAVSLARDQAPRLDGVLMDLHMPVIDGLRATQLLRANPSTATLPIHAFTAAVLDQERQAALDAGMNGFISKPVAEAEVIRVLGRRPARQPA</sequence>
<feature type="domain" description="PAS" evidence="15">
    <location>
        <begin position="194"/>
        <end position="237"/>
    </location>
</feature>
<dbReference type="Gene3D" id="3.40.50.2300">
    <property type="match status" value="1"/>
</dbReference>
<feature type="transmembrane region" description="Helical" evidence="12">
    <location>
        <begin position="78"/>
        <end position="98"/>
    </location>
</feature>
<dbReference type="Proteomes" id="UP000249633">
    <property type="component" value="Unassembled WGS sequence"/>
</dbReference>
<dbReference type="InterPro" id="IPR003661">
    <property type="entry name" value="HisK_dim/P_dom"/>
</dbReference>
<evidence type="ECO:0000256" key="12">
    <source>
        <dbReference type="SAM" id="Phobius"/>
    </source>
</evidence>
<gene>
    <name evidence="17" type="ORF">DI603_09875</name>
</gene>
<keyword evidence="3 11" id="KW-0597">Phosphoprotein</keyword>
<evidence type="ECO:0000313" key="17">
    <source>
        <dbReference type="EMBL" id="PZP32968.1"/>
    </source>
</evidence>
<dbReference type="Pfam" id="PF00512">
    <property type="entry name" value="HisKA"/>
    <property type="match status" value="1"/>
</dbReference>
<keyword evidence="12" id="KW-1133">Transmembrane helix</keyword>
<reference evidence="17 18" key="1">
    <citation type="submission" date="2017-08" db="EMBL/GenBank/DDBJ databases">
        <title>Infants hospitalized years apart are colonized by the same room-sourced microbial strains.</title>
        <authorList>
            <person name="Brooks B."/>
            <person name="Olm M.R."/>
            <person name="Firek B.A."/>
            <person name="Baker R."/>
            <person name="Thomas B.C."/>
            <person name="Morowitz M.J."/>
            <person name="Banfield J.F."/>
        </authorList>
    </citation>
    <scope>NUCLEOTIDE SEQUENCE [LARGE SCALE GENOMIC DNA]</scope>
    <source>
        <strain evidence="17">S2_012_000_R2_81</strain>
    </source>
</reference>
<evidence type="ECO:0000256" key="1">
    <source>
        <dbReference type="ARBA" id="ARBA00000085"/>
    </source>
</evidence>
<evidence type="ECO:0000256" key="10">
    <source>
        <dbReference type="ARBA" id="ARBA00070152"/>
    </source>
</evidence>
<proteinExistence type="predicted"/>
<dbReference type="InterPro" id="IPR011006">
    <property type="entry name" value="CheY-like_superfamily"/>
</dbReference>
<evidence type="ECO:0000256" key="9">
    <source>
        <dbReference type="ARBA" id="ARBA00058004"/>
    </source>
</evidence>
<comment type="caution">
    <text evidence="17">The sequence shown here is derived from an EMBL/GenBank/DDBJ whole genome shotgun (WGS) entry which is preliminary data.</text>
</comment>
<dbReference type="Pfam" id="PF13188">
    <property type="entry name" value="PAS_8"/>
    <property type="match status" value="1"/>
</dbReference>
<dbReference type="InterPro" id="IPR001610">
    <property type="entry name" value="PAC"/>
</dbReference>
<dbReference type="Gene3D" id="3.30.565.10">
    <property type="entry name" value="Histidine kinase-like ATPase, C-terminal domain"/>
    <property type="match status" value="1"/>
</dbReference>
<evidence type="ECO:0000256" key="7">
    <source>
        <dbReference type="ARBA" id="ARBA00023012"/>
    </source>
</evidence>
<comment type="function">
    <text evidence="9">Member of the two-component regulatory system BvgS/BvgA. Phosphorylates BvgA via a four-step phosphorelay in response to environmental signals.</text>
</comment>
<evidence type="ECO:0000256" key="8">
    <source>
        <dbReference type="ARBA" id="ARBA00023026"/>
    </source>
</evidence>
<dbReference type="CDD" id="cd00130">
    <property type="entry name" value="PAS"/>
    <property type="match status" value="2"/>
</dbReference>
<dbReference type="GO" id="GO:0000155">
    <property type="term" value="F:phosphorelay sensor kinase activity"/>
    <property type="evidence" value="ECO:0007669"/>
    <property type="project" value="InterPro"/>
</dbReference>
<dbReference type="InterPro" id="IPR000014">
    <property type="entry name" value="PAS"/>
</dbReference>
<dbReference type="SMART" id="SM00387">
    <property type="entry name" value="HATPase_c"/>
    <property type="match status" value="1"/>
</dbReference>
<dbReference type="CDD" id="cd16922">
    <property type="entry name" value="HATPase_EvgS-ArcB-TorS-like"/>
    <property type="match status" value="1"/>
</dbReference>
<comment type="catalytic activity">
    <reaction evidence="1">
        <text>ATP + protein L-histidine = ADP + protein N-phospho-L-histidine.</text>
        <dbReference type="EC" id="2.7.13.3"/>
    </reaction>
</comment>
<dbReference type="InterPro" id="IPR036890">
    <property type="entry name" value="HATPase_C_sf"/>
</dbReference>
<feature type="transmembrane region" description="Helical" evidence="12">
    <location>
        <begin position="110"/>
        <end position="142"/>
    </location>
</feature>
<dbReference type="InterPro" id="IPR000700">
    <property type="entry name" value="PAS-assoc_C"/>
</dbReference>
<feature type="transmembrane region" description="Helical" evidence="12">
    <location>
        <begin position="52"/>
        <end position="71"/>
    </location>
</feature>
<dbReference type="InterPro" id="IPR005467">
    <property type="entry name" value="His_kinase_dom"/>
</dbReference>
<name>A0A2W5DQI6_9BURK</name>
<keyword evidence="8" id="KW-0843">Virulence</keyword>
<dbReference type="FunFam" id="3.30.565.10:FF:000010">
    <property type="entry name" value="Sensor histidine kinase RcsC"/>
    <property type="match status" value="1"/>
</dbReference>
<evidence type="ECO:0000256" key="5">
    <source>
        <dbReference type="ARBA" id="ARBA00022729"/>
    </source>
</evidence>
<dbReference type="Pfam" id="PF02518">
    <property type="entry name" value="HATPase_c"/>
    <property type="match status" value="1"/>
</dbReference>
<dbReference type="SUPFAM" id="SSF52172">
    <property type="entry name" value="CheY-like"/>
    <property type="match status" value="1"/>
</dbReference>
<dbReference type="CDD" id="cd00082">
    <property type="entry name" value="HisKA"/>
    <property type="match status" value="1"/>
</dbReference>
<dbReference type="Gene3D" id="3.30.450.20">
    <property type="entry name" value="PAS domain"/>
    <property type="match status" value="3"/>
</dbReference>
<dbReference type="SMART" id="SM00086">
    <property type="entry name" value="PAC"/>
    <property type="match status" value="2"/>
</dbReference>
<evidence type="ECO:0000256" key="11">
    <source>
        <dbReference type="PROSITE-ProRule" id="PRU00169"/>
    </source>
</evidence>
<evidence type="ECO:0000259" key="14">
    <source>
        <dbReference type="PROSITE" id="PS50110"/>
    </source>
</evidence>
<dbReference type="Pfam" id="PF08447">
    <property type="entry name" value="PAS_3"/>
    <property type="match status" value="1"/>
</dbReference>
<dbReference type="NCBIfam" id="TIGR00229">
    <property type="entry name" value="sensory_box"/>
    <property type="match status" value="2"/>
</dbReference>
<dbReference type="PROSITE" id="PS50113">
    <property type="entry name" value="PAC"/>
    <property type="match status" value="1"/>
</dbReference>
<feature type="domain" description="Response regulatory" evidence="14">
    <location>
        <begin position="816"/>
        <end position="934"/>
    </location>
</feature>
<protein>
    <recommendedName>
        <fullName evidence="10">Virulence sensor protein BvgS</fullName>
        <ecNumber evidence="2">2.7.13.3</ecNumber>
    </recommendedName>
</protein>
<dbReference type="PANTHER" id="PTHR43047">
    <property type="entry name" value="TWO-COMPONENT HISTIDINE PROTEIN KINASE"/>
    <property type="match status" value="1"/>
</dbReference>
<dbReference type="PROSITE" id="PS50112">
    <property type="entry name" value="PAS"/>
    <property type="match status" value="1"/>
</dbReference>
<keyword evidence="4" id="KW-0808">Transferase</keyword>
<dbReference type="SMART" id="SM00448">
    <property type="entry name" value="REC"/>
    <property type="match status" value="1"/>
</dbReference>
<evidence type="ECO:0000256" key="3">
    <source>
        <dbReference type="ARBA" id="ARBA00022553"/>
    </source>
</evidence>
<evidence type="ECO:0000256" key="2">
    <source>
        <dbReference type="ARBA" id="ARBA00012438"/>
    </source>
</evidence>
<dbReference type="EMBL" id="QFOD01000007">
    <property type="protein sequence ID" value="PZP32968.1"/>
    <property type="molecule type" value="Genomic_DNA"/>
</dbReference>